<evidence type="ECO:0000256" key="5">
    <source>
        <dbReference type="ARBA" id="ARBA00022801"/>
    </source>
</evidence>
<comment type="pathway">
    <text evidence="2">Cofactor biosynthesis; 7,8-dihydroneopterin triphosphate biosynthesis; 7,8-dihydroneopterin triphosphate from GTP: step 1/1.</text>
</comment>
<dbReference type="Gene3D" id="1.10.286.10">
    <property type="match status" value="1"/>
</dbReference>
<evidence type="ECO:0000256" key="3">
    <source>
        <dbReference type="ARBA" id="ARBA00012715"/>
    </source>
</evidence>
<comment type="catalytic activity">
    <reaction evidence="1">
        <text>GTP + H2O = 7,8-dihydroneopterin 3'-triphosphate + formate + H(+)</text>
        <dbReference type="Rhea" id="RHEA:17473"/>
        <dbReference type="ChEBI" id="CHEBI:15377"/>
        <dbReference type="ChEBI" id="CHEBI:15378"/>
        <dbReference type="ChEBI" id="CHEBI:15740"/>
        <dbReference type="ChEBI" id="CHEBI:37565"/>
        <dbReference type="ChEBI" id="CHEBI:58462"/>
        <dbReference type="EC" id="3.5.4.16"/>
    </reaction>
</comment>
<dbReference type="AlphaFoldDB" id="A0A328C8Y3"/>
<dbReference type="GO" id="GO:0046654">
    <property type="term" value="P:tetrahydrofolate biosynthetic process"/>
    <property type="evidence" value="ECO:0007669"/>
    <property type="project" value="InterPro"/>
</dbReference>
<evidence type="ECO:0000313" key="8">
    <source>
        <dbReference type="Proteomes" id="UP000249169"/>
    </source>
</evidence>
<name>A0A328C8Y3_9DELT</name>
<dbReference type="Gene3D" id="3.30.1130.10">
    <property type="match status" value="1"/>
</dbReference>
<dbReference type="Proteomes" id="UP000249169">
    <property type="component" value="Unassembled WGS sequence"/>
</dbReference>
<reference evidence="7 8" key="1">
    <citation type="submission" date="2018-05" db="EMBL/GenBank/DDBJ databases">
        <title>Lujinxingia marina gen. nov. sp. nov., a new facultative anaerobic member of the class Deltaproteobacteria, and proposal of Lujinxingaceae fam. nov.</title>
        <authorList>
            <person name="Li C.-M."/>
        </authorList>
    </citation>
    <scope>NUCLEOTIDE SEQUENCE [LARGE SCALE GENOMIC DNA]</scope>
    <source>
        <strain evidence="7 8">B210</strain>
    </source>
</reference>
<dbReference type="GO" id="GO:0005525">
    <property type="term" value="F:GTP binding"/>
    <property type="evidence" value="ECO:0007669"/>
    <property type="project" value="TreeGrafter"/>
</dbReference>
<dbReference type="GO" id="GO:0003934">
    <property type="term" value="F:GTP cyclohydrolase I activity"/>
    <property type="evidence" value="ECO:0007669"/>
    <property type="project" value="UniProtKB-EC"/>
</dbReference>
<dbReference type="GO" id="GO:0006730">
    <property type="term" value="P:one-carbon metabolic process"/>
    <property type="evidence" value="ECO:0007669"/>
    <property type="project" value="UniProtKB-KW"/>
</dbReference>
<dbReference type="PANTHER" id="PTHR11109:SF7">
    <property type="entry name" value="GTP CYCLOHYDROLASE 1"/>
    <property type="match status" value="1"/>
</dbReference>
<dbReference type="InterPro" id="IPR043133">
    <property type="entry name" value="GTP-CH-I_C/QueF"/>
</dbReference>
<organism evidence="7 8">
    <name type="scientific">Lujinxingia litoralis</name>
    <dbReference type="NCBI Taxonomy" id="2211119"/>
    <lineage>
        <taxon>Bacteria</taxon>
        <taxon>Deltaproteobacteria</taxon>
        <taxon>Bradymonadales</taxon>
        <taxon>Lujinxingiaceae</taxon>
        <taxon>Lujinxingia</taxon>
    </lineage>
</organism>
<keyword evidence="4" id="KW-0554">One-carbon metabolism</keyword>
<keyword evidence="8" id="KW-1185">Reference proteome</keyword>
<sequence>MNEKAVEHFRAFMKAVGLEDSQDPELARTAERFSALMEELFYGLTQEAPAISTFDAPGLERGVSVQRPVLTCALPFQSMCVHHLLPFFGTIDVAYIPAHSIVGFGSIGRVIDHFAARPQVQERLILDISDHLEKTLQPAGLLVRLRARQLCMEMRGARKQGELISVEARGILQRGDLRAEIMSQFQRAEKDL</sequence>
<comment type="caution">
    <text evidence="7">The sequence shown here is derived from an EMBL/GenBank/DDBJ whole genome shotgun (WGS) entry which is preliminary data.</text>
</comment>
<proteinExistence type="predicted"/>
<dbReference type="GO" id="GO:0006729">
    <property type="term" value="P:tetrahydrobiopterin biosynthetic process"/>
    <property type="evidence" value="ECO:0007669"/>
    <property type="project" value="TreeGrafter"/>
</dbReference>
<dbReference type="EC" id="3.5.4.16" evidence="3"/>
<dbReference type="EMBL" id="QHKO01000002">
    <property type="protein sequence ID" value="RAL23622.1"/>
    <property type="molecule type" value="Genomic_DNA"/>
</dbReference>
<dbReference type="OrthoDB" id="9801207at2"/>
<dbReference type="InterPro" id="IPR020602">
    <property type="entry name" value="GTP_CycHdrlase_I_dom"/>
</dbReference>
<evidence type="ECO:0000256" key="4">
    <source>
        <dbReference type="ARBA" id="ARBA00022563"/>
    </source>
</evidence>
<evidence type="ECO:0000259" key="6">
    <source>
        <dbReference type="Pfam" id="PF01227"/>
    </source>
</evidence>
<dbReference type="SUPFAM" id="SSF55620">
    <property type="entry name" value="Tetrahydrobiopterin biosynthesis enzymes-like"/>
    <property type="match status" value="1"/>
</dbReference>
<dbReference type="RefSeq" id="WP_111728880.1">
    <property type="nucleotide sequence ID" value="NZ_QHKO01000002.1"/>
</dbReference>
<dbReference type="Pfam" id="PF01227">
    <property type="entry name" value="GTP_cyclohydroI"/>
    <property type="match status" value="1"/>
</dbReference>
<dbReference type="UniPathway" id="UPA00848">
    <property type="reaction ID" value="UER00151"/>
</dbReference>
<protein>
    <recommendedName>
        <fullName evidence="3">GTP cyclohydrolase I</fullName>
        <ecNumber evidence="3">3.5.4.16</ecNumber>
    </recommendedName>
</protein>
<dbReference type="GO" id="GO:0008270">
    <property type="term" value="F:zinc ion binding"/>
    <property type="evidence" value="ECO:0007669"/>
    <property type="project" value="TreeGrafter"/>
</dbReference>
<keyword evidence="5 7" id="KW-0378">Hydrolase</keyword>
<dbReference type="InterPro" id="IPR001474">
    <property type="entry name" value="GTP_CycHdrlase_I"/>
</dbReference>
<dbReference type="GO" id="GO:0005737">
    <property type="term" value="C:cytoplasm"/>
    <property type="evidence" value="ECO:0007669"/>
    <property type="project" value="TreeGrafter"/>
</dbReference>
<gene>
    <name evidence="7" type="ORF">DL240_05535</name>
</gene>
<evidence type="ECO:0000256" key="2">
    <source>
        <dbReference type="ARBA" id="ARBA00005080"/>
    </source>
</evidence>
<accession>A0A328C8Y3</accession>
<evidence type="ECO:0000256" key="1">
    <source>
        <dbReference type="ARBA" id="ARBA00001052"/>
    </source>
</evidence>
<dbReference type="InterPro" id="IPR043134">
    <property type="entry name" value="GTP-CH-I_N"/>
</dbReference>
<feature type="domain" description="GTP cyclohydrolase I" evidence="6">
    <location>
        <begin position="7"/>
        <end position="184"/>
    </location>
</feature>
<dbReference type="PANTHER" id="PTHR11109">
    <property type="entry name" value="GTP CYCLOHYDROLASE I"/>
    <property type="match status" value="1"/>
</dbReference>
<evidence type="ECO:0000313" key="7">
    <source>
        <dbReference type="EMBL" id="RAL23622.1"/>
    </source>
</evidence>